<comment type="caution">
    <text evidence="2">The sequence shown here is derived from an EMBL/GenBank/DDBJ whole genome shotgun (WGS) entry which is preliminary data.</text>
</comment>
<evidence type="ECO:0000313" key="3">
    <source>
        <dbReference type="Proteomes" id="UP001165121"/>
    </source>
</evidence>
<proteinExistence type="predicted"/>
<dbReference type="EMBL" id="BSXT01000978">
    <property type="protein sequence ID" value="GMF36956.1"/>
    <property type="molecule type" value="Genomic_DNA"/>
</dbReference>
<protein>
    <submittedName>
        <fullName evidence="2">Unnamed protein product</fullName>
    </submittedName>
</protein>
<name>A0A9W7CSK4_9STRA</name>
<dbReference type="Proteomes" id="UP001165121">
    <property type="component" value="Unassembled WGS sequence"/>
</dbReference>
<evidence type="ECO:0000256" key="1">
    <source>
        <dbReference type="SAM" id="MobiDB-lite"/>
    </source>
</evidence>
<evidence type="ECO:0000313" key="2">
    <source>
        <dbReference type="EMBL" id="GMF36956.1"/>
    </source>
</evidence>
<accession>A0A9W7CSK4</accession>
<keyword evidence="3" id="KW-1185">Reference proteome</keyword>
<dbReference type="AlphaFoldDB" id="A0A9W7CSK4"/>
<gene>
    <name evidence="2" type="ORF">Pfra01_001021400</name>
</gene>
<reference evidence="2" key="1">
    <citation type="submission" date="2023-04" db="EMBL/GenBank/DDBJ databases">
        <title>Phytophthora fragariaefolia NBRC 109709.</title>
        <authorList>
            <person name="Ichikawa N."/>
            <person name="Sato H."/>
            <person name="Tonouchi N."/>
        </authorList>
    </citation>
    <scope>NUCLEOTIDE SEQUENCE</scope>
    <source>
        <strain evidence="2">NBRC 109709</strain>
    </source>
</reference>
<sequence length="308" mass="33596">MLANLTDETRLHPGDMEAKAWALDCSKEDSISSEERLCVIANHLAEQRAKTVKAYVPIHFWVRPVHLKAMVVHARETVYALDVLDNGQAGLQAYAYHDVHDGWGDMVETGTVKPLPTPKAKALLKEMVAAGIRPPVMILKWIAMGNHFQAVHYQRLEHEAYAQNIATLVEARNAIFIAHGGQAMDANAYDPMLTARAAAAALTKVRKNARSSQGGEGVQAAVGSQSMGGKPLGIDEQRRALHGDMEKATDVAAPTFHEAEGHPLINYSIALEMPPRPGMKKLTHPVMPTETSESRKPTVTPRGQGDLE</sequence>
<dbReference type="OrthoDB" id="122381at2759"/>
<organism evidence="2 3">
    <name type="scientific">Phytophthora fragariaefolia</name>
    <dbReference type="NCBI Taxonomy" id="1490495"/>
    <lineage>
        <taxon>Eukaryota</taxon>
        <taxon>Sar</taxon>
        <taxon>Stramenopiles</taxon>
        <taxon>Oomycota</taxon>
        <taxon>Peronosporomycetes</taxon>
        <taxon>Peronosporales</taxon>
        <taxon>Peronosporaceae</taxon>
        <taxon>Phytophthora</taxon>
    </lineage>
</organism>
<feature type="region of interest" description="Disordered" evidence="1">
    <location>
        <begin position="276"/>
        <end position="308"/>
    </location>
</feature>
<feature type="region of interest" description="Disordered" evidence="1">
    <location>
        <begin position="210"/>
        <end position="231"/>
    </location>
</feature>